<dbReference type="AlphaFoldDB" id="A0ABD2M3C7"/>
<comment type="caution">
    <text evidence="3">The sequence shown here is derived from an EMBL/GenBank/DDBJ whole genome shotgun (WGS) entry which is preliminary data.</text>
</comment>
<dbReference type="CDD" id="cd17039">
    <property type="entry name" value="Ubl_ubiquitin_like"/>
    <property type="match status" value="1"/>
</dbReference>
<evidence type="ECO:0000259" key="2">
    <source>
        <dbReference type="PROSITE" id="PS50053"/>
    </source>
</evidence>
<gene>
    <name evidence="3" type="ORF">niasHT_001968</name>
</gene>
<dbReference type="SUPFAM" id="SSF54236">
    <property type="entry name" value="Ubiquitin-like"/>
    <property type="match status" value="3"/>
</dbReference>
<dbReference type="Pfam" id="PF00240">
    <property type="entry name" value="ubiquitin"/>
    <property type="match status" value="2"/>
</dbReference>
<proteinExistence type="predicted"/>
<evidence type="ECO:0000256" key="1">
    <source>
        <dbReference type="SAM" id="Phobius"/>
    </source>
</evidence>
<keyword evidence="1" id="KW-0812">Transmembrane</keyword>
<name>A0ABD2M3C7_9BILA</name>
<dbReference type="InterPro" id="IPR029071">
    <property type="entry name" value="Ubiquitin-like_domsf"/>
</dbReference>
<dbReference type="InterPro" id="IPR000626">
    <property type="entry name" value="Ubiquitin-like_dom"/>
</dbReference>
<dbReference type="EMBL" id="JBICBT010000166">
    <property type="protein sequence ID" value="KAL3121969.1"/>
    <property type="molecule type" value="Genomic_DNA"/>
</dbReference>
<evidence type="ECO:0000313" key="3">
    <source>
        <dbReference type="EMBL" id="KAL3121969.1"/>
    </source>
</evidence>
<organism evidence="3 4">
    <name type="scientific">Heterodera trifolii</name>
    <dbReference type="NCBI Taxonomy" id="157864"/>
    <lineage>
        <taxon>Eukaryota</taxon>
        <taxon>Metazoa</taxon>
        <taxon>Ecdysozoa</taxon>
        <taxon>Nematoda</taxon>
        <taxon>Chromadorea</taxon>
        <taxon>Rhabditida</taxon>
        <taxon>Tylenchina</taxon>
        <taxon>Tylenchomorpha</taxon>
        <taxon>Tylenchoidea</taxon>
        <taxon>Heteroderidae</taxon>
        <taxon>Heteroderinae</taxon>
        <taxon>Heterodera</taxon>
    </lineage>
</organism>
<dbReference type="PANTHER" id="PTHR10621:SF0">
    <property type="entry name" value="UV EXCISION REPAIR PROTEIN RAD23"/>
    <property type="match status" value="1"/>
</dbReference>
<evidence type="ECO:0000313" key="4">
    <source>
        <dbReference type="Proteomes" id="UP001620626"/>
    </source>
</evidence>
<feature type="domain" description="Ubiquitin-like" evidence="2">
    <location>
        <begin position="36"/>
        <end position="108"/>
    </location>
</feature>
<protein>
    <recommendedName>
        <fullName evidence="2">Ubiquitin-like domain-containing protein</fullName>
    </recommendedName>
</protein>
<feature type="transmembrane region" description="Helical" evidence="1">
    <location>
        <begin position="7"/>
        <end position="30"/>
    </location>
</feature>
<sequence length="531" mass="60258">MKQFVGLSLFPVGISAWLLIMPMLLLLLMASSTDGIKIVVNVDENIANEINQQQISVRVDGTTTVEELKKQIQTKTKIPPKKQTLELKKSNGTLTVLKDKKTLKHYGIVKDGTAIFLSVKFEIILEADTMITKWSKMIAFEVYGTETVEELKKMIKAESGIEPEEQTLRKNNNTNGPVMDDKNKTLKNYGIGKGAFLFLSVKFEIKVTKVGKAGDEHDLFKKLISIEVIGTDKVEDLKKKIIGTMKEKDKTKIGTDLKRLTLTAVQQHHDKHNYDNDVLKDGETINCFAIRACRYVRWSISEFEIVVRNEKRDIVQHEENEMHIVRHEKKVVTNYSIWVTSAETVGILKKKIENESGIKRAEQILKCGITNGPAEMEDKKKLEFYGIGISGQEMEDRKKLKQKLRHYGSNALGIGHGTTKPTPTTTTTIFLTSEYEVIVDNLSDKKNGKKYIMVKRTDILATLKHKIREAYTKANPNVPFSIVQLVKKFKNAKKCGQEMRVEDVEQWYNDADSEKTMDKCGIGEGSTVFMF</sequence>
<dbReference type="PANTHER" id="PTHR10621">
    <property type="entry name" value="UV EXCISION REPAIR PROTEIN RAD23"/>
    <property type="match status" value="1"/>
</dbReference>
<accession>A0ABD2M3C7</accession>
<dbReference type="SMART" id="SM00213">
    <property type="entry name" value="UBQ"/>
    <property type="match status" value="2"/>
</dbReference>
<keyword evidence="1" id="KW-1133">Transmembrane helix</keyword>
<dbReference type="PROSITE" id="PS50053">
    <property type="entry name" value="UBIQUITIN_2"/>
    <property type="match status" value="2"/>
</dbReference>
<feature type="domain" description="Ubiquitin-like" evidence="2">
    <location>
        <begin position="121"/>
        <end position="202"/>
    </location>
</feature>
<keyword evidence="4" id="KW-1185">Reference proteome</keyword>
<dbReference type="Proteomes" id="UP001620626">
    <property type="component" value="Unassembled WGS sequence"/>
</dbReference>
<reference evidence="3 4" key="1">
    <citation type="submission" date="2024-10" db="EMBL/GenBank/DDBJ databases">
        <authorList>
            <person name="Kim D."/>
        </authorList>
    </citation>
    <scope>NUCLEOTIDE SEQUENCE [LARGE SCALE GENOMIC DNA]</scope>
    <source>
        <strain evidence="3">BH-2024</strain>
    </source>
</reference>
<dbReference type="Gene3D" id="3.10.20.90">
    <property type="entry name" value="Phosphatidylinositol 3-kinase Catalytic Subunit, Chain A, domain 1"/>
    <property type="match status" value="3"/>
</dbReference>
<keyword evidence="1" id="KW-0472">Membrane</keyword>